<evidence type="ECO:0000313" key="3">
    <source>
        <dbReference type="Proteomes" id="UP001432312"/>
    </source>
</evidence>
<accession>A0ABZ1Q435</accession>
<dbReference type="InterPro" id="IPR018958">
    <property type="entry name" value="Knr4/Smi1-like_dom"/>
</dbReference>
<organism evidence="2 3">
    <name type="scientific">Streptomyces erythrochromogenes</name>
    <dbReference type="NCBI Taxonomy" id="285574"/>
    <lineage>
        <taxon>Bacteria</taxon>
        <taxon>Bacillati</taxon>
        <taxon>Actinomycetota</taxon>
        <taxon>Actinomycetes</taxon>
        <taxon>Kitasatosporales</taxon>
        <taxon>Streptomycetaceae</taxon>
        <taxon>Streptomyces</taxon>
    </lineage>
</organism>
<proteinExistence type="predicted"/>
<dbReference type="EMBL" id="CP108036">
    <property type="protein sequence ID" value="WUN77446.1"/>
    <property type="molecule type" value="Genomic_DNA"/>
</dbReference>
<feature type="domain" description="Knr4/Smi1-like" evidence="1">
    <location>
        <begin position="35"/>
        <end position="154"/>
    </location>
</feature>
<dbReference type="RefSeq" id="WP_266496065.1">
    <property type="nucleotide sequence ID" value="NZ_CP108036.1"/>
</dbReference>
<gene>
    <name evidence="2" type="ORF">OHA91_02440</name>
</gene>
<dbReference type="InterPro" id="IPR037883">
    <property type="entry name" value="Knr4/Smi1-like_sf"/>
</dbReference>
<sequence>MTRAPDPCPDEATLVGLRAAVPAARREPALGYVAVEAWEAENGVTLPEPYRSFIAEVSNGSAPGPRDAGLQPLGQLPACWAGGEPRRPDAMFPLEDEWIWEDDESVEHDEDDQDARIDAVFSHGSIVLCAQDTRAFWLLVTTGPQRGRVWLVADVGASPAPDGEPAGFAQWIQRRRAGDDGWG</sequence>
<reference evidence="2" key="1">
    <citation type="submission" date="2022-10" db="EMBL/GenBank/DDBJ databases">
        <title>The complete genomes of actinobacterial strains from the NBC collection.</title>
        <authorList>
            <person name="Joergensen T.S."/>
            <person name="Alvarez Arevalo M."/>
            <person name="Sterndorff E.B."/>
            <person name="Faurdal D."/>
            <person name="Vuksanovic O."/>
            <person name="Mourched A.-S."/>
            <person name="Charusanti P."/>
            <person name="Shaw S."/>
            <person name="Blin K."/>
            <person name="Weber T."/>
        </authorList>
    </citation>
    <scope>NUCLEOTIDE SEQUENCE</scope>
    <source>
        <strain evidence="2">NBC_00303</strain>
    </source>
</reference>
<dbReference type="SUPFAM" id="SSF160631">
    <property type="entry name" value="SMI1/KNR4-like"/>
    <property type="match status" value="1"/>
</dbReference>
<dbReference type="Proteomes" id="UP001432312">
    <property type="component" value="Chromosome"/>
</dbReference>
<evidence type="ECO:0000313" key="2">
    <source>
        <dbReference type="EMBL" id="WUN77446.1"/>
    </source>
</evidence>
<dbReference type="GeneID" id="95494858"/>
<name>A0ABZ1Q435_9ACTN</name>
<keyword evidence="3" id="KW-1185">Reference proteome</keyword>
<dbReference type="Pfam" id="PF09346">
    <property type="entry name" value="SMI1_KNR4"/>
    <property type="match status" value="1"/>
</dbReference>
<protein>
    <submittedName>
        <fullName evidence="2">SMI1/KNR4 family protein</fullName>
    </submittedName>
</protein>
<evidence type="ECO:0000259" key="1">
    <source>
        <dbReference type="Pfam" id="PF09346"/>
    </source>
</evidence>